<keyword evidence="12" id="KW-1176">Cytoplasmic inwards viral transport</keyword>
<keyword evidence="11" id="KW-1174">Viral penetration via lysis of host organellar membrane</keyword>
<keyword evidence="7" id="KW-0946">Virion</keyword>
<evidence type="ECO:0000256" key="5">
    <source>
        <dbReference type="ARBA" id="ARBA00022612"/>
    </source>
</evidence>
<evidence type="ECO:0000256" key="8">
    <source>
        <dbReference type="ARBA" id="ARBA00022921"/>
    </source>
</evidence>
<keyword evidence="10" id="KW-1177">Microtubular inwards viral transport</keyword>
<dbReference type="Pfam" id="PF02993">
    <property type="entry name" value="MCPVI"/>
    <property type="match status" value="1"/>
</dbReference>
<dbReference type="GO" id="GO:0075521">
    <property type="term" value="P:microtubule-dependent intracellular transport of viral material towards nucleus"/>
    <property type="evidence" value="ECO:0007669"/>
    <property type="project" value="UniProtKB-KW"/>
</dbReference>
<keyword evidence="17" id="KW-1185">Reference proteome</keyword>
<keyword evidence="4" id="KW-1162">Viral penetration into host cytoplasm</keyword>
<evidence type="ECO:0000256" key="3">
    <source>
        <dbReference type="ARBA" id="ARBA00022581"/>
    </source>
</evidence>
<evidence type="ECO:0000256" key="1">
    <source>
        <dbReference type="ARBA" id="ARBA00022561"/>
    </source>
</evidence>
<evidence type="ECO:0000256" key="13">
    <source>
        <dbReference type="ARBA" id="ARBA00023157"/>
    </source>
</evidence>
<keyword evidence="15" id="KW-1160">Virus entry into host cell</keyword>
<name>K9MP24_9ADEN</name>
<evidence type="ECO:0000256" key="9">
    <source>
        <dbReference type="ARBA" id="ARBA00022950"/>
    </source>
</evidence>
<keyword evidence="5" id="KW-1188">Viral release from host cell</keyword>
<organism evidence="16 17">
    <name type="scientific">Bovine adenovirus 6</name>
    <dbReference type="NCBI Taxonomy" id="111167"/>
    <lineage>
        <taxon>Viruses</taxon>
        <taxon>Varidnaviria</taxon>
        <taxon>Bamfordvirae</taxon>
        <taxon>Preplasmiviricota</taxon>
        <taxon>Polisuviricotina</taxon>
        <taxon>Pharingeaviricetes</taxon>
        <taxon>Rowavirales</taxon>
        <taxon>Adenoviridae</taxon>
        <taxon>Barthadenovirus</taxon>
        <taxon>Barthadenovirus bossextum</taxon>
        <taxon>Bovine atadenovirus E</taxon>
    </lineage>
</organism>
<dbReference type="Proteomes" id="UP000108614">
    <property type="component" value="Segment"/>
</dbReference>
<reference evidence="16 17" key="1">
    <citation type="submission" date="2011-12" db="EMBL/GenBank/DDBJ databases">
        <title>Genome analysis of Bovine adenovirus 6 reveals a need to establish a new species: Bovine adenovirus E.</title>
        <authorList>
            <person name="Erdei N."/>
            <person name="Szathmary R."/>
            <person name="Harrach B."/>
            <person name="Benko M."/>
        </authorList>
    </citation>
    <scope>NUCLEOTIDE SEQUENCE [LARGE SCALE GENOMIC DNA]</scope>
    <source>
        <strain evidence="16">671130</strain>
    </source>
</reference>
<evidence type="ECO:0000256" key="2">
    <source>
        <dbReference type="ARBA" id="ARBA00022562"/>
    </source>
</evidence>
<keyword evidence="8" id="KW-0426">Late protein</keyword>
<keyword evidence="13" id="KW-1015">Disulfide bond</keyword>
<keyword evidence="2" id="KW-1048">Host nucleus</keyword>
<dbReference type="EMBL" id="JQ345700">
    <property type="protein sequence ID" value="AFV70641.1"/>
    <property type="molecule type" value="Genomic_DNA"/>
</dbReference>
<keyword evidence="14" id="KW-1035">Host cytoplasm</keyword>
<accession>K9MP24</accession>
<dbReference type="KEGG" id="vg:14443560"/>
<dbReference type="GO" id="GO:0043657">
    <property type="term" value="C:host cell"/>
    <property type="evidence" value="ECO:0007669"/>
    <property type="project" value="GOC"/>
</dbReference>
<sequence>MAFARLAPHCGLTPVYGHTVGICDLRGGFSWSSLGNSLTSGLKHVGSFLSNTAQRIANSEGFQQAKQGLLQSGVLENAGNLAGNTLNSLIDIGRIKLEQDLQKLKNKALGNESVSQEQLAQLLAALNSPKPMAQNTPIKTTVPTVNAQDSNVTSVAPVISSEEPSSDSIPFRPRKRKRVSGWGAFLNDMTGDGVNSVTRRYCY</sequence>
<proteinExistence type="predicted"/>
<evidence type="ECO:0000256" key="7">
    <source>
        <dbReference type="ARBA" id="ARBA00022844"/>
    </source>
</evidence>
<dbReference type="GO" id="GO:0039664">
    <property type="term" value="P:lysis of host organelle involved in viral entry into host cell"/>
    <property type="evidence" value="ECO:0007669"/>
    <property type="project" value="UniProtKB-KW"/>
</dbReference>
<evidence type="ECO:0000256" key="10">
    <source>
        <dbReference type="ARBA" id="ARBA00022952"/>
    </source>
</evidence>
<keyword evidence="3" id="KW-0945">Host-virus interaction</keyword>
<keyword evidence="6" id="KW-0832">Ubl conjugation</keyword>
<protein>
    <submittedName>
        <fullName evidence="16">PVI</fullName>
    </submittedName>
</protein>
<evidence type="ECO:0000313" key="17">
    <source>
        <dbReference type="Proteomes" id="UP000108614"/>
    </source>
</evidence>
<dbReference type="InterPro" id="IPR004243">
    <property type="entry name" value="McpVI"/>
</dbReference>
<evidence type="ECO:0000256" key="15">
    <source>
        <dbReference type="ARBA" id="ARBA00023296"/>
    </source>
</evidence>
<evidence type="ECO:0000256" key="4">
    <source>
        <dbReference type="ARBA" id="ARBA00022595"/>
    </source>
</evidence>
<evidence type="ECO:0000256" key="14">
    <source>
        <dbReference type="ARBA" id="ARBA00023200"/>
    </source>
</evidence>
<evidence type="ECO:0000256" key="6">
    <source>
        <dbReference type="ARBA" id="ARBA00022843"/>
    </source>
</evidence>
<evidence type="ECO:0000256" key="12">
    <source>
        <dbReference type="ARBA" id="ARBA00023120"/>
    </source>
</evidence>
<dbReference type="RefSeq" id="YP_007347005.1">
    <property type="nucleotide sequence ID" value="NC_020074.1"/>
</dbReference>
<keyword evidence="1" id="KW-0167">Capsid protein</keyword>
<keyword evidence="9" id="KW-0118">Viral capsid assembly</keyword>
<dbReference type="OrthoDB" id="16676at10239"/>
<evidence type="ECO:0000256" key="11">
    <source>
        <dbReference type="ARBA" id="ARBA00023099"/>
    </source>
</evidence>
<evidence type="ECO:0000313" key="16">
    <source>
        <dbReference type="EMBL" id="AFV70641.1"/>
    </source>
</evidence>
<dbReference type="GO" id="GO:0019028">
    <property type="term" value="C:viral capsid"/>
    <property type="evidence" value="ECO:0007669"/>
    <property type="project" value="UniProtKB-KW"/>
</dbReference>
<dbReference type="GeneID" id="14443560"/>